<reference evidence="3 4" key="1">
    <citation type="submission" date="2018-08" db="EMBL/GenBank/DDBJ databases">
        <title>A genome reference for cultivated species of the human gut microbiota.</title>
        <authorList>
            <person name="Zou Y."/>
            <person name="Xue W."/>
            <person name="Luo G."/>
        </authorList>
    </citation>
    <scope>NUCLEOTIDE SEQUENCE [LARGE SCALE GENOMIC DNA]</scope>
    <source>
        <strain evidence="3 4">AM29-12AC</strain>
    </source>
</reference>
<accession>A0A414IN90</accession>
<proteinExistence type="predicted"/>
<evidence type="ECO:0000259" key="2">
    <source>
        <dbReference type="Pfam" id="PF13579"/>
    </source>
</evidence>
<dbReference type="InterPro" id="IPR050194">
    <property type="entry name" value="Glycosyltransferase_grp1"/>
</dbReference>
<dbReference type="InterPro" id="IPR001296">
    <property type="entry name" value="Glyco_trans_1"/>
</dbReference>
<dbReference type="PANTHER" id="PTHR45947:SF3">
    <property type="entry name" value="SULFOQUINOVOSYL TRANSFERASE SQD2"/>
    <property type="match status" value="1"/>
</dbReference>
<comment type="caution">
    <text evidence="3">The sequence shown here is derived from an EMBL/GenBank/DDBJ whole genome shotgun (WGS) entry which is preliminary data.</text>
</comment>
<dbReference type="SUPFAM" id="SSF53756">
    <property type="entry name" value="UDP-Glycosyltransferase/glycogen phosphorylase"/>
    <property type="match status" value="1"/>
</dbReference>
<feature type="domain" description="Glycosyl transferase family 1" evidence="1">
    <location>
        <begin position="219"/>
        <end position="379"/>
    </location>
</feature>
<dbReference type="Pfam" id="PF00534">
    <property type="entry name" value="Glycos_transf_1"/>
    <property type="match status" value="1"/>
</dbReference>
<dbReference type="RefSeq" id="WP_118132113.1">
    <property type="nucleotide sequence ID" value="NZ_CAXVKF010000005.1"/>
</dbReference>
<dbReference type="CDD" id="cd03794">
    <property type="entry name" value="GT4_WbuB-like"/>
    <property type="match status" value="1"/>
</dbReference>
<dbReference type="InterPro" id="IPR028098">
    <property type="entry name" value="Glyco_trans_4-like_N"/>
</dbReference>
<protein>
    <submittedName>
        <fullName evidence="3">Glycosyltransferase WbuB</fullName>
    </submittedName>
</protein>
<dbReference type="Gene3D" id="3.40.50.2000">
    <property type="entry name" value="Glycogen Phosphorylase B"/>
    <property type="match status" value="2"/>
</dbReference>
<dbReference type="Pfam" id="PF13579">
    <property type="entry name" value="Glyco_trans_4_4"/>
    <property type="match status" value="1"/>
</dbReference>
<dbReference type="EMBL" id="QSJZ01000001">
    <property type="protein sequence ID" value="RHE25888.1"/>
    <property type="molecule type" value="Genomic_DNA"/>
</dbReference>
<organism evidence="3 4">
    <name type="scientific">Bacteroides uniformis</name>
    <dbReference type="NCBI Taxonomy" id="820"/>
    <lineage>
        <taxon>Bacteria</taxon>
        <taxon>Pseudomonadati</taxon>
        <taxon>Bacteroidota</taxon>
        <taxon>Bacteroidia</taxon>
        <taxon>Bacteroidales</taxon>
        <taxon>Bacteroidaceae</taxon>
        <taxon>Bacteroides</taxon>
    </lineage>
</organism>
<evidence type="ECO:0000313" key="3">
    <source>
        <dbReference type="EMBL" id="RHE25888.1"/>
    </source>
</evidence>
<evidence type="ECO:0000259" key="1">
    <source>
        <dbReference type="Pfam" id="PF00534"/>
    </source>
</evidence>
<feature type="domain" description="Glycosyltransferase subfamily 4-like N-terminal" evidence="2">
    <location>
        <begin position="17"/>
        <end position="198"/>
    </location>
</feature>
<dbReference type="AlphaFoldDB" id="A0A414IN90"/>
<keyword evidence="3" id="KW-0808">Transferase</keyword>
<dbReference type="GO" id="GO:0016758">
    <property type="term" value="F:hexosyltransferase activity"/>
    <property type="evidence" value="ECO:0007669"/>
    <property type="project" value="TreeGrafter"/>
</dbReference>
<dbReference type="PANTHER" id="PTHR45947">
    <property type="entry name" value="SULFOQUINOVOSYL TRANSFERASE SQD2"/>
    <property type="match status" value="1"/>
</dbReference>
<name>A0A414IN90_BACUN</name>
<sequence>MKILVVSQYFHPEEFKVNELVAEFQKRGHEVAVLTGKPNYPSGKIFEGYKFWDIQYEDYKGARVTRVPLIPRGNGNGLRLSLNYLSFVLFGGIYVKTHPADYDAIICFEISPVTQMYPALWAKRRKGCRTAIWVQDLWPESVAAAGKANNSFLHYLLNKMVKNIYRRSDVIFIQSTAFEKSILKKCNLGDKIVYAPNWADDYFVQPVVDKDKYRAIMPEGFKIMFAGNIGAAQDFDNIIEAANLTRGCQEIKWVIVGEGRYRRIAEEKVAKYGLKDTVFFLGRYPVSEMPRFFSQADVMLVSLKDTDIFSLTIPSKVQCYMACKKPILAMLSGIGSEIIKEARCGYTCNSGDYKSLAENAIKMYHLAESDLKEMSNHAYEYYNRNFRKDAIITKILENLQ</sequence>
<gene>
    <name evidence="3" type="ORF">DW758_02160</name>
</gene>
<evidence type="ECO:0000313" key="4">
    <source>
        <dbReference type="Proteomes" id="UP000283601"/>
    </source>
</evidence>
<dbReference type="Proteomes" id="UP000283601">
    <property type="component" value="Unassembled WGS sequence"/>
</dbReference>